<dbReference type="AlphaFoldDB" id="A0AAE3MJF8"/>
<evidence type="ECO:0000256" key="1">
    <source>
        <dbReference type="SAM" id="SignalP"/>
    </source>
</evidence>
<gene>
    <name evidence="2" type="ORF">OO016_04730</name>
</gene>
<protein>
    <submittedName>
        <fullName evidence="2">Uncharacterized protein</fullName>
    </submittedName>
</protein>
<feature type="signal peptide" evidence="1">
    <location>
        <begin position="1"/>
        <end position="25"/>
    </location>
</feature>
<organism evidence="2 3">
    <name type="scientific">Lentiprolixibacter aurantiacus</name>
    <dbReference type="NCBI Taxonomy" id="2993939"/>
    <lineage>
        <taxon>Bacteria</taxon>
        <taxon>Pseudomonadati</taxon>
        <taxon>Bacteroidota</taxon>
        <taxon>Flavobacteriia</taxon>
        <taxon>Flavobacteriales</taxon>
        <taxon>Flavobacteriaceae</taxon>
        <taxon>Lentiprolixibacter</taxon>
    </lineage>
</organism>
<name>A0AAE3MJF8_9FLAO</name>
<evidence type="ECO:0000313" key="3">
    <source>
        <dbReference type="Proteomes" id="UP001207116"/>
    </source>
</evidence>
<feature type="chain" id="PRO_5042249447" evidence="1">
    <location>
        <begin position="26"/>
        <end position="45"/>
    </location>
</feature>
<dbReference type="PROSITE" id="PS51257">
    <property type="entry name" value="PROKAR_LIPOPROTEIN"/>
    <property type="match status" value="1"/>
</dbReference>
<dbReference type="Proteomes" id="UP001207116">
    <property type="component" value="Unassembled WGS sequence"/>
</dbReference>
<reference evidence="2" key="1">
    <citation type="submission" date="2022-11" db="EMBL/GenBank/DDBJ databases">
        <title>The characterization of three novel Bacteroidetes species and genomic analysis of their roles in tidal elemental geochemical cycles.</title>
        <authorList>
            <person name="Ma K.-J."/>
        </authorList>
    </citation>
    <scope>NUCLEOTIDE SEQUENCE</scope>
    <source>
        <strain evidence="2">M415</strain>
    </source>
</reference>
<sequence>MNSRKKRIKSIAVLLLALILLQSCASYEAPLSVKQKQIDNPRGFD</sequence>
<comment type="caution">
    <text evidence="2">The sequence shown here is derived from an EMBL/GenBank/DDBJ whole genome shotgun (WGS) entry which is preliminary data.</text>
</comment>
<proteinExistence type="predicted"/>
<dbReference type="EMBL" id="JAPFQP010000001">
    <property type="protein sequence ID" value="MCX2718900.1"/>
    <property type="molecule type" value="Genomic_DNA"/>
</dbReference>
<keyword evidence="1" id="KW-0732">Signal</keyword>
<evidence type="ECO:0000313" key="2">
    <source>
        <dbReference type="EMBL" id="MCX2718900.1"/>
    </source>
</evidence>
<accession>A0AAE3MJF8</accession>
<dbReference type="RefSeq" id="WP_266011256.1">
    <property type="nucleotide sequence ID" value="NZ_JAPFQP010000001.1"/>
</dbReference>
<keyword evidence="3" id="KW-1185">Reference proteome</keyword>